<feature type="domain" description="RNA polymerase sigma factor 70 region 4 type 2" evidence="7">
    <location>
        <begin position="225"/>
        <end position="275"/>
    </location>
</feature>
<protein>
    <submittedName>
        <fullName evidence="9">Sigma-70 family RNA polymerase sigma factor</fullName>
    </submittedName>
</protein>
<dbReference type="SUPFAM" id="SSF88946">
    <property type="entry name" value="Sigma2 domain of RNA polymerase sigma factors"/>
    <property type="match status" value="1"/>
</dbReference>
<organism evidence="9 10">
    <name type="scientific">Catenulispora yoronensis</name>
    <dbReference type="NCBI Taxonomy" id="450799"/>
    <lineage>
        <taxon>Bacteria</taxon>
        <taxon>Bacillati</taxon>
        <taxon>Actinomycetota</taxon>
        <taxon>Actinomycetes</taxon>
        <taxon>Catenulisporales</taxon>
        <taxon>Catenulisporaceae</taxon>
        <taxon>Catenulispora</taxon>
    </lineage>
</organism>
<accession>A0ABP5FEU3</accession>
<dbReference type="Gene3D" id="1.10.10.10">
    <property type="entry name" value="Winged helix-like DNA-binding domain superfamily/Winged helix DNA-binding domain"/>
    <property type="match status" value="1"/>
</dbReference>
<dbReference type="InterPro" id="IPR036388">
    <property type="entry name" value="WH-like_DNA-bd_sf"/>
</dbReference>
<proteinExistence type="inferred from homology"/>
<dbReference type="InterPro" id="IPR013324">
    <property type="entry name" value="RNA_pol_sigma_r3/r4-like"/>
</dbReference>
<feature type="region of interest" description="Disordered" evidence="5">
    <location>
        <begin position="1"/>
        <end position="102"/>
    </location>
</feature>
<feature type="domain" description="DUF6596" evidence="8">
    <location>
        <begin position="293"/>
        <end position="393"/>
    </location>
</feature>
<sequence length="535" mass="55838">MARGDRAALSGESRAGSGSGSGSDPGPGPEWGPASDSGSEPGLGSESESESSGAGPESGAARAESAGPESAGPDGAGPESAGPDDARPESAGPGGHGPGGTGRAAVAAVWRIESARIVGALARYTGDFALAEDLAQEALAEALVTWPRDGVPRHPAGWLLTVGRRRAIDHFRRHEVQDRKYAVLAHGLGEGGAVTGGGPPLPPPDDQDVLWDPDQIDDDLLALMFVACHPVLSREARVALTLRVVGGLTSDEIARALLVPTATAQARITRAKKTLAAAGVPFEVPPPEQRGARLGTVLTVVYVIFTEGSSASSGPDLIRFDLAGEAQRLARILARLMPEEPETHGLLALLELTGARFPARTGPDGEPVLLEHQDRSRWDRTAIRRGRAAAVRAQRTGRGVGAYGLQALIAEQHAVAESVAATDWPRIVLLYEALARLAPSPVVELNRAVAVSMAEGPRAGLELVDALGDAGQLAGSHLLPSVRGELLIRLGRDEDARAELERAIKLCGNEREREVLRGKLARLEEGLEERLGEGE</sequence>
<evidence type="ECO:0000256" key="3">
    <source>
        <dbReference type="ARBA" id="ARBA00023082"/>
    </source>
</evidence>
<dbReference type="InterPro" id="IPR007627">
    <property type="entry name" value="RNA_pol_sigma70_r2"/>
</dbReference>
<keyword evidence="2" id="KW-0805">Transcription regulation</keyword>
<feature type="compositionally biased region" description="Low complexity" evidence="5">
    <location>
        <begin position="31"/>
        <end position="72"/>
    </location>
</feature>
<feature type="domain" description="RNA polymerase sigma-70 region 2" evidence="6">
    <location>
        <begin position="116"/>
        <end position="174"/>
    </location>
</feature>
<dbReference type="Pfam" id="PF20239">
    <property type="entry name" value="DUF6596"/>
    <property type="match status" value="1"/>
</dbReference>
<evidence type="ECO:0000313" key="10">
    <source>
        <dbReference type="Proteomes" id="UP001500751"/>
    </source>
</evidence>
<evidence type="ECO:0000256" key="5">
    <source>
        <dbReference type="SAM" id="MobiDB-lite"/>
    </source>
</evidence>
<dbReference type="Pfam" id="PF08281">
    <property type="entry name" value="Sigma70_r4_2"/>
    <property type="match status" value="1"/>
</dbReference>
<dbReference type="EMBL" id="BAAAQN010000008">
    <property type="protein sequence ID" value="GAA2022851.1"/>
    <property type="molecule type" value="Genomic_DNA"/>
</dbReference>
<comment type="similarity">
    <text evidence="1">Belongs to the sigma-70 factor family. ECF subfamily.</text>
</comment>
<evidence type="ECO:0000256" key="1">
    <source>
        <dbReference type="ARBA" id="ARBA00010641"/>
    </source>
</evidence>
<dbReference type="InterPro" id="IPR013325">
    <property type="entry name" value="RNA_pol_sigma_r2"/>
</dbReference>
<reference evidence="10" key="1">
    <citation type="journal article" date="2019" name="Int. J. Syst. Evol. Microbiol.">
        <title>The Global Catalogue of Microorganisms (GCM) 10K type strain sequencing project: providing services to taxonomists for standard genome sequencing and annotation.</title>
        <authorList>
            <consortium name="The Broad Institute Genomics Platform"/>
            <consortium name="The Broad Institute Genome Sequencing Center for Infectious Disease"/>
            <person name="Wu L."/>
            <person name="Ma J."/>
        </authorList>
    </citation>
    <scope>NUCLEOTIDE SEQUENCE [LARGE SCALE GENOMIC DNA]</scope>
    <source>
        <strain evidence="10">JCM 16014</strain>
    </source>
</reference>
<dbReference type="SUPFAM" id="SSF88659">
    <property type="entry name" value="Sigma3 and sigma4 domains of RNA polymerase sigma factors"/>
    <property type="match status" value="1"/>
</dbReference>
<evidence type="ECO:0000256" key="2">
    <source>
        <dbReference type="ARBA" id="ARBA00023015"/>
    </source>
</evidence>
<dbReference type="Proteomes" id="UP001500751">
    <property type="component" value="Unassembled WGS sequence"/>
</dbReference>
<dbReference type="InterPro" id="IPR046531">
    <property type="entry name" value="DUF6596"/>
</dbReference>
<comment type="caution">
    <text evidence="9">The sequence shown here is derived from an EMBL/GenBank/DDBJ whole genome shotgun (WGS) entry which is preliminary data.</text>
</comment>
<evidence type="ECO:0000256" key="4">
    <source>
        <dbReference type="ARBA" id="ARBA00023163"/>
    </source>
</evidence>
<evidence type="ECO:0000259" key="6">
    <source>
        <dbReference type="Pfam" id="PF04542"/>
    </source>
</evidence>
<gene>
    <name evidence="9" type="ORF">GCM10009839_20420</name>
</gene>
<keyword evidence="4" id="KW-0804">Transcription</keyword>
<keyword evidence="3" id="KW-0731">Sigma factor</keyword>
<name>A0ABP5FEU3_9ACTN</name>
<evidence type="ECO:0000259" key="8">
    <source>
        <dbReference type="Pfam" id="PF20239"/>
    </source>
</evidence>
<evidence type="ECO:0000313" key="9">
    <source>
        <dbReference type="EMBL" id="GAA2022851.1"/>
    </source>
</evidence>
<dbReference type="InterPro" id="IPR013249">
    <property type="entry name" value="RNA_pol_sigma70_r4_t2"/>
</dbReference>
<keyword evidence="10" id="KW-1185">Reference proteome</keyword>
<dbReference type="Gene3D" id="1.10.1740.10">
    <property type="match status" value="1"/>
</dbReference>
<feature type="compositionally biased region" description="Gly residues" evidence="5">
    <location>
        <begin position="92"/>
        <end position="102"/>
    </location>
</feature>
<dbReference type="Pfam" id="PF04542">
    <property type="entry name" value="Sigma70_r2"/>
    <property type="match status" value="1"/>
</dbReference>
<dbReference type="PANTHER" id="PTHR47756:SF2">
    <property type="entry name" value="BLL6612 PROTEIN"/>
    <property type="match status" value="1"/>
</dbReference>
<dbReference type="PANTHER" id="PTHR47756">
    <property type="entry name" value="BLL6612 PROTEIN-RELATED"/>
    <property type="match status" value="1"/>
</dbReference>
<evidence type="ECO:0000259" key="7">
    <source>
        <dbReference type="Pfam" id="PF08281"/>
    </source>
</evidence>